<feature type="region of interest" description="Disordered" evidence="1">
    <location>
        <begin position="56"/>
        <end position="124"/>
    </location>
</feature>
<dbReference type="EMBL" id="JTDY01002025">
    <property type="protein sequence ID" value="KOB72300.1"/>
    <property type="molecule type" value="Genomic_DNA"/>
</dbReference>
<keyword evidence="3" id="KW-1185">Reference proteome</keyword>
<proteinExistence type="predicted"/>
<evidence type="ECO:0000313" key="2">
    <source>
        <dbReference type="EMBL" id="KOB72300.1"/>
    </source>
</evidence>
<accession>A0A0L7LA76</accession>
<name>A0A0L7LA76_OPEBR</name>
<reference evidence="2 3" key="1">
    <citation type="journal article" date="2015" name="Genome Biol. Evol.">
        <title>The genome of winter moth (Operophtera brumata) provides a genomic perspective on sexual dimorphism and phenology.</title>
        <authorList>
            <person name="Derks M.F."/>
            <person name="Smit S."/>
            <person name="Salis L."/>
            <person name="Schijlen E."/>
            <person name="Bossers A."/>
            <person name="Mateman C."/>
            <person name="Pijl A.S."/>
            <person name="de Ridder D."/>
            <person name="Groenen M.A."/>
            <person name="Visser M.E."/>
            <person name="Megens H.J."/>
        </authorList>
    </citation>
    <scope>NUCLEOTIDE SEQUENCE [LARGE SCALE GENOMIC DNA]</scope>
    <source>
        <strain evidence="2">WM2013NL</strain>
        <tissue evidence="2">Head and thorax</tissue>
    </source>
</reference>
<dbReference type="AlphaFoldDB" id="A0A0L7LA76"/>
<feature type="compositionally biased region" description="Basic and acidic residues" evidence="1">
    <location>
        <begin position="114"/>
        <end position="124"/>
    </location>
</feature>
<dbReference type="InterPro" id="IPR011011">
    <property type="entry name" value="Znf_FYVE_PHD"/>
</dbReference>
<dbReference type="Gene3D" id="3.30.70.1820">
    <property type="entry name" value="L1 transposable element, RRM domain"/>
    <property type="match status" value="1"/>
</dbReference>
<gene>
    <name evidence="2" type="ORF">OBRU01_07477</name>
</gene>
<dbReference type="SUPFAM" id="SSF57903">
    <property type="entry name" value="FYVE/PHD zinc finger"/>
    <property type="match status" value="1"/>
</dbReference>
<dbReference type="Proteomes" id="UP000037510">
    <property type="component" value="Unassembled WGS sequence"/>
</dbReference>
<protein>
    <recommendedName>
        <fullName evidence="4">Zinc finger DNA binding protein</fullName>
    </recommendedName>
</protein>
<organism evidence="2 3">
    <name type="scientific">Operophtera brumata</name>
    <name type="common">Winter moth</name>
    <name type="synonym">Phalaena brumata</name>
    <dbReference type="NCBI Taxonomy" id="104452"/>
    <lineage>
        <taxon>Eukaryota</taxon>
        <taxon>Metazoa</taxon>
        <taxon>Ecdysozoa</taxon>
        <taxon>Arthropoda</taxon>
        <taxon>Hexapoda</taxon>
        <taxon>Insecta</taxon>
        <taxon>Pterygota</taxon>
        <taxon>Neoptera</taxon>
        <taxon>Endopterygota</taxon>
        <taxon>Lepidoptera</taxon>
        <taxon>Glossata</taxon>
        <taxon>Ditrysia</taxon>
        <taxon>Geometroidea</taxon>
        <taxon>Geometridae</taxon>
        <taxon>Larentiinae</taxon>
        <taxon>Operophtera</taxon>
    </lineage>
</organism>
<evidence type="ECO:0008006" key="4">
    <source>
        <dbReference type="Google" id="ProtNLM"/>
    </source>
</evidence>
<comment type="caution">
    <text evidence="2">The sequence shown here is derived from an EMBL/GenBank/DDBJ whole genome shotgun (WGS) entry which is preliminary data.</text>
</comment>
<sequence>MNCAGCKESVNDSNSIKCTSDVCDKDFCMLCTNVSSLSVTRRKLWKCPDCSAVHRRGGDNSLTPARPGPDNVTARKKSDSTESEMNQLSAAQKSGRDNSLTTARPGSENVTVRKKSESTESEVHQLTEQLRQLTKEFSSVKTKLDDLTESLSFTNEKMNEIMHKLAANEERLKYLEKRDVVVENLQVTVLQLKNELKAQAQVNLRNEIEIVGIPENSSENLHHTVLVAAKKMGVELEDRDLDWVSRVGPRRPPVTVTLPEDGARMPRPVVVRLLRRSKRDQFLKATKSRSILTTN</sequence>
<dbReference type="STRING" id="104452.A0A0L7LA76"/>
<evidence type="ECO:0000256" key="1">
    <source>
        <dbReference type="SAM" id="MobiDB-lite"/>
    </source>
</evidence>
<evidence type="ECO:0000313" key="3">
    <source>
        <dbReference type="Proteomes" id="UP000037510"/>
    </source>
</evidence>
<feature type="compositionally biased region" description="Polar residues" evidence="1">
    <location>
        <begin position="83"/>
        <end position="110"/>
    </location>
</feature>